<evidence type="ECO:0000256" key="6">
    <source>
        <dbReference type="SAM" id="MobiDB-lite"/>
    </source>
</evidence>
<proteinExistence type="predicted"/>
<evidence type="ECO:0000259" key="8">
    <source>
        <dbReference type="PROSITE" id="PS50011"/>
    </source>
</evidence>
<evidence type="ECO:0000256" key="5">
    <source>
        <dbReference type="PROSITE-ProRule" id="PRU10141"/>
    </source>
</evidence>
<keyword evidence="2 5" id="KW-0547">Nucleotide-binding</keyword>
<dbReference type="InterPro" id="IPR017441">
    <property type="entry name" value="Protein_kinase_ATP_BS"/>
</dbReference>
<evidence type="ECO:0000256" key="4">
    <source>
        <dbReference type="ARBA" id="ARBA00022840"/>
    </source>
</evidence>
<comment type="caution">
    <text evidence="9">The sequence shown here is derived from an EMBL/GenBank/DDBJ whole genome shotgun (WGS) entry which is preliminary data.</text>
</comment>
<reference evidence="9" key="1">
    <citation type="submission" date="2021-06" db="EMBL/GenBank/DDBJ databases">
        <title>Genome Sequence of Mortierella hyaline Strain SCG-10, a Cold-Adapted, Nitrate-Reducing Fungus Isolated from Soil in Minnesota, USA.</title>
        <authorList>
            <person name="Aldossari N."/>
        </authorList>
    </citation>
    <scope>NUCLEOTIDE SEQUENCE</scope>
    <source>
        <strain evidence="9">SCG-10</strain>
    </source>
</reference>
<dbReference type="Proteomes" id="UP000707451">
    <property type="component" value="Unassembled WGS sequence"/>
</dbReference>
<evidence type="ECO:0000313" key="10">
    <source>
        <dbReference type="Proteomes" id="UP000707451"/>
    </source>
</evidence>
<dbReference type="InterPro" id="IPR011009">
    <property type="entry name" value="Kinase-like_dom_sf"/>
</dbReference>
<dbReference type="GO" id="GO:0005634">
    <property type="term" value="C:nucleus"/>
    <property type="evidence" value="ECO:0007669"/>
    <property type="project" value="TreeGrafter"/>
</dbReference>
<keyword evidence="10" id="KW-1185">Reference proteome</keyword>
<dbReference type="GO" id="GO:0004694">
    <property type="term" value="F:eukaryotic translation initiation factor 2alpha kinase activity"/>
    <property type="evidence" value="ECO:0007669"/>
    <property type="project" value="TreeGrafter"/>
</dbReference>
<dbReference type="InterPro" id="IPR000719">
    <property type="entry name" value="Prot_kinase_dom"/>
</dbReference>
<evidence type="ECO:0000256" key="7">
    <source>
        <dbReference type="SAM" id="SignalP"/>
    </source>
</evidence>
<feature type="domain" description="Protein kinase" evidence="8">
    <location>
        <begin position="148"/>
        <end position="358"/>
    </location>
</feature>
<feature type="compositionally biased region" description="Basic and acidic residues" evidence="6">
    <location>
        <begin position="348"/>
        <end position="358"/>
    </location>
</feature>
<evidence type="ECO:0000256" key="1">
    <source>
        <dbReference type="ARBA" id="ARBA00022679"/>
    </source>
</evidence>
<keyword evidence="7" id="KW-0732">Signal</keyword>
<keyword evidence="1" id="KW-0808">Transferase</keyword>
<evidence type="ECO:0000256" key="3">
    <source>
        <dbReference type="ARBA" id="ARBA00022777"/>
    </source>
</evidence>
<evidence type="ECO:0000256" key="2">
    <source>
        <dbReference type="ARBA" id="ARBA00022741"/>
    </source>
</evidence>
<dbReference type="Gene3D" id="1.10.510.10">
    <property type="entry name" value="Transferase(Phosphotransferase) domain 1"/>
    <property type="match status" value="1"/>
</dbReference>
<dbReference type="InterPro" id="IPR050339">
    <property type="entry name" value="CC_SR_Kinase"/>
</dbReference>
<feature type="signal peptide" evidence="7">
    <location>
        <begin position="1"/>
        <end position="20"/>
    </location>
</feature>
<dbReference type="PROSITE" id="PS50011">
    <property type="entry name" value="PROTEIN_KINASE_DOM"/>
    <property type="match status" value="1"/>
</dbReference>
<dbReference type="GO" id="GO:0005524">
    <property type="term" value="F:ATP binding"/>
    <property type="evidence" value="ECO:0007669"/>
    <property type="project" value="UniProtKB-UniRule"/>
</dbReference>
<keyword evidence="4 5" id="KW-0067">ATP-binding</keyword>
<dbReference type="EMBL" id="JAHRHY010000017">
    <property type="protein sequence ID" value="KAG9063084.1"/>
    <property type="molecule type" value="Genomic_DNA"/>
</dbReference>
<evidence type="ECO:0000313" key="9">
    <source>
        <dbReference type="EMBL" id="KAG9063084.1"/>
    </source>
</evidence>
<dbReference type="AlphaFoldDB" id="A0A9P8BNR8"/>
<organism evidence="9 10">
    <name type="scientific">Linnemannia hyalina</name>
    <dbReference type="NCBI Taxonomy" id="64524"/>
    <lineage>
        <taxon>Eukaryota</taxon>
        <taxon>Fungi</taxon>
        <taxon>Fungi incertae sedis</taxon>
        <taxon>Mucoromycota</taxon>
        <taxon>Mortierellomycotina</taxon>
        <taxon>Mortierellomycetes</taxon>
        <taxon>Mortierellales</taxon>
        <taxon>Mortierellaceae</taxon>
        <taxon>Linnemannia</taxon>
    </lineage>
</organism>
<dbReference type="GO" id="GO:0005737">
    <property type="term" value="C:cytoplasm"/>
    <property type="evidence" value="ECO:0007669"/>
    <property type="project" value="TreeGrafter"/>
</dbReference>
<protein>
    <recommendedName>
        <fullName evidence="8">Protein kinase domain-containing protein</fullName>
    </recommendedName>
</protein>
<dbReference type="Pfam" id="PF00069">
    <property type="entry name" value="Pkinase"/>
    <property type="match status" value="1"/>
</dbReference>
<feature type="region of interest" description="Disordered" evidence="6">
    <location>
        <begin position="317"/>
        <end position="358"/>
    </location>
</feature>
<dbReference type="PROSITE" id="PS00107">
    <property type="entry name" value="PROTEIN_KINASE_ATP"/>
    <property type="match status" value="1"/>
</dbReference>
<name>A0A9P8BNR8_9FUNG</name>
<sequence length="358" mass="38659">MASILLASTAMPLLFSTASALLFSTATVHSSSAAAVLSSPASTAFLTAATRATLSPATAQSTLIIITPPTGSLLLPELSDHIQSLPRSVTPTRRLLSNSPVPIVRTPGGSGWKLNEPMRHSNKVKAKVTEESGESSSYFVDQVTGERYKKDDTLGEGGFGVVYRVVNNDGKAYALKSFKNDGSGRNFQREINMLDAAGKHDNIVKYFGLVNDPSGKFPPFELCRPLDLFDLIRNQTEVRVGDLGLAERHDLSRGFKPNITTLNHVFLNQLESVLLENEATDGFWAKRATIAQAGVLAMKAATVSMEVGHHQSEAIYQGYLPPQGVVEPDEDEDEDEAEDVDEDGGSADEAKEDFFNAE</sequence>
<accession>A0A9P8BNR8</accession>
<dbReference type="PANTHER" id="PTHR11042:SF187">
    <property type="entry name" value="EUKARYOTIC TRANSLATION INITIATION FACTOR 2-ALPHA KINASE 2"/>
    <property type="match status" value="1"/>
</dbReference>
<gene>
    <name evidence="9" type="ORF">KI688_004684</name>
</gene>
<dbReference type="PANTHER" id="PTHR11042">
    <property type="entry name" value="EUKARYOTIC TRANSLATION INITIATION FACTOR 2-ALPHA KINASE EIF2-ALPHA KINASE -RELATED"/>
    <property type="match status" value="1"/>
</dbReference>
<feature type="chain" id="PRO_5040266756" description="Protein kinase domain-containing protein" evidence="7">
    <location>
        <begin position="21"/>
        <end position="358"/>
    </location>
</feature>
<dbReference type="SUPFAM" id="SSF56112">
    <property type="entry name" value="Protein kinase-like (PK-like)"/>
    <property type="match status" value="1"/>
</dbReference>
<dbReference type="OrthoDB" id="408964at2759"/>
<feature type="compositionally biased region" description="Acidic residues" evidence="6">
    <location>
        <begin position="327"/>
        <end position="346"/>
    </location>
</feature>
<keyword evidence="3" id="KW-0418">Kinase</keyword>
<feature type="binding site" evidence="5">
    <location>
        <position position="176"/>
    </location>
    <ligand>
        <name>ATP</name>
        <dbReference type="ChEBI" id="CHEBI:30616"/>
    </ligand>
</feature>